<keyword evidence="8" id="KW-0653">Protein transport</keyword>
<dbReference type="GO" id="GO:0031410">
    <property type="term" value="C:cytoplasmic vesicle"/>
    <property type="evidence" value="ECO:0007669"/>
    <property type="project" value="UniProtKB-KW"/>
</dbReference>
<proteinExistence type="predicted"/>
<dbReference type="InterPro" id="IPR008271">
    <property type="entry name" value="Ser/Thr_kinase_AS"/>
</dbReference>
<comment type="caution">
    <text evidence="13">The sequence shown here is derived from an EMBL/GenBank/DDBJ whole genome shotgun (WGS) entry which is preliminary data.</text>
</comment>
<dbReference type="InterPro" id="IPR056281">
    <property type="entry name" value="MIT_ATG1a/b/c"/>
</dbReference>
<evidence type="ECO:0000259" key="12">
    <source>
        <dbReference type="PROSITE" id="PS50011"/>
    </source>
</evidence>
<dbReference type="STRING" id="3818.A0A444YLG4"/>
<dbReference type="Proteomes" id="UP000289738">
    <property type="component" value="Chromosome B06"/>
</dbReference>
<dbReference type="PANTHER" id="PTHR24348:SF22">
    <property type="entry name" value="NON-SPECIFIC SERINE_THREONINE PROTEIN KINASE"/>
    <property type="match status" value="1"/>
</dbReference>
<dbReference type="GO" id="GO:0000407">
    <property type="term" value="C:phagophore assembly site"/>
    <property type="evidence" value="ECO:0007669"/>
    <property type="project" value="TreeGrafter"/>
</dbReference>
<keyword evidence="9" id="KW-0072">Autophagy</keyword>
<dbReference type="AlphaFoldDB" id="A0A444YLG4"/>
<dbReference type="OrthoDB" id="346907at2759"/>
<comment type="subcellular location">
    <subcellularLocation>
        <location evidence="1">Cytoplasmic vesicle</location>
        <location evidence="1">Autophagosome</location>
    </subcellularLocation>
</comment>
<dbReference type="Gramene" id="arahy.Tifrunner.gnm2.ann2.Ah16g168800.1">
    <property type="protein sequence ID" value="arahy.Tifrunner.gnm2.ann2.Ah16g168800.1-CDS"/>
    <property type="gene ID" value="arahy.Tifrunner.gnm2.ann2.Ah16g168800"/>
</dbReference>
<evidence type="ECO:0000256" key="6">
    <source>
        <dbReference type="ARBA" id="ARBA00022777"/>
    </source>
</evidence>
<dbReference type="InterPro" id="IPR017441">
    <property type="entry name" value="Protein_kinase_ATP_BS"/>
</dbReference>
<keyword evidence="14" id="KW-1185">Reference proteome</keyword>
<evidence type="ECO:0000256" key="10">
    <source>
        <dbReference type="ARBA" id="ARBA00023329"/>
    </source>
</evidence>
<gene>
    <name evidence="13" type="ORF">Ahy_B06g081617</name>
</gene>
<dbReference type="GO" id="GO:0010506">
    <property type="term" value="P:regulation of autophagy"/>
    <property type="evidence" value="ECO:0007669"/>
    <property type="project" value="InterPro"/>
</dbReference>
<keyword evidence="7 11" id="KW-0067">ATP-binding</keyword>
<keyword evidence="10" id="KW-0968">Cytoplasmic vesicle</keyword>
<dbReference type="SUPFAM" id="SSF56112">
    <property type="entry name" value="Protein kinase-like (PK-like)"/>
    <property type="match status" value="1"/>
</dbReference>
<dbReference type="SMART" id="SM00220">
    <property type="entry name" value="S_TKc"/>
    <property type="match status" value="1"/>
</dbReference>
<dbReference type="InterPro" id="IPR011009">
    <property type="entry name" value="Kinase-like_dom_sf"/>
</dbReference>
<keyword evidence="2" id="KW-0813">Transport</keyword>
<dbReference type="FunFam" id="1.10.510.10:FF:000548">
    <property type="entry name" value="Serine/threonine-protein kinase ATG1"/>
    <property type="match status" value="1"/>
</dbReference>
<keyword evidence="4" id="KW-0808">Transferase</keyword>
<dbReference type="Gene3D" id="1.10.510.10">
    <property type="entry name" value="Transferase(Phosphotransferase) domain 1"/>
    <property type="match status" value="1"/>
</dbReference>
<keyword evidence="3" id="KW-0723">Serine/threonine-protein kinase</keyword>
<dbReference type="CDD" id="cd14009">
    <property type="entry name" value="STKc_ATG1_ULK_like"/>
    <property type="match status" value="1"/>
</dbReference>
<dbReference type="PROSITE" id="PS00108">
    <property type="entry name" value="PROTEIN_KINASE_ST"/>
    <property type="match status" value="1"/>
</dbReference>
<dbReference type="SMR" id="A0A444YLG4"/>
<dbReference type="GO" id="GO:0005776">
    <property type="term" value="C:autophagosome"/>
    <property type="evidence" value="ECO:0007669"/>
    <property type="project" value="UniProtKB-SubCell"/>
</dbReference>
<keyword evidence="5 11" id="KW-0547">Nucleotide-binding</keyword>
<accession>A0A444YLG4</accession>
<evidence type="ECO:0000256" key="1">
    <source>
        <dbReference type="ARBA" id="ARBA00004419"/>
    </source>
</evidence>
<evidence type="ECO:0000256" key="9">
    <source>
        <dbReference type="ARBA" id="ARBA00023006"/>
    </source>
</evidence>
<dbReference type="EMBL" id="SDMP01000016">
    <property type="protein sequence ID" value="RYR02796.1"/>
    <property type="molecule type" value="Genomic_DNA"/>
</dbReference>
<dbReference type="GO" id="GO:0000045">
    <property type="term" value="P:autophagosome assembly"/>
    <property type="evidence" value="ECO:0007669"/>
    <property type="project" value="TreeGrafter"/>
</dbReference>
<evidence type="ECO:0000313" key="14">
    <source>
        <dbReference type="Proteomes" id="UP000289738"/>
    </source>
</evidence>
<evidence type="ECO:0000256" key="4">
    <source>
        <dbReference type="ARBA" id="ARBA00022679"/>
    </source>
</evidence>
<evidence type="ECO:0000313" key="13">
    <source>
        <dbReference type="EMBL" id="RYR02796.1"/>
    </source>
</evidence>
<feature type="domain" description="Protein kinase" evidence="12">
    <location>
        <begin position="15"/>
        <end position="273"/>
    </location>
</feature>
<dbReference type="PROSITE" id="PS50011">
    <property type="entry name" value="PROTEIN_KINASE_DOM"/>
    <property type="match status" value="1"/>
</dbReference>
<reference evidence="13 14" key="1">
    <citation type="submission" date="2019-01" db="EMBL/GenBank/DDBJ databases">
        <title>Sequencing of cultivated peanut Arachis hypogaea provides insights into genome evolution and oil improvement.</title>
        <authorList>
            <person name="Chen X."/>
        </authorList>
    </citation>
    <scope>NUCLEOTIDE SEQUENCE [LARGE SCALE GENOMIC DNA]</scope>
    <source>
        <strain evidence="14">cv. Fuhuasheng</strain>
        <tissue evidence="13">Leaves</tissue>
    </source>
</reference>
<evidence type="ECO:0000256" key="8">
    <source>
        <dbReference type="ARBA" id="ARBA00022927"/>
    </source>
</evidence>
<dbReference type="GO" id="GO:0015031">
    <property type="term" value="P:protein transport"/>
    <property type="evidence" value="ECO:0007669"/>
    <property type="project" value="UniProtKB-KW"/>
</dbReference>
<dbReference type="PROSITE" id="PS00107">
    <property type="entry name" value="PROTEIN_KINASE_ATP"/>
    <property type="match status" value="1"/>
</dbReference>
<evidence type="ECO:0000256" key="11">
    <source>
        <dbReference type="PROSITE-ProRule" id="PRU10141"/>
    </source>
</evidence>
<dbReference type="FunFam" id="3.30.200.20:FF:000003">
    <property type="entry name" value="Non-specific serine/threonine protein kinase"/>
    <property type="match status" value="1"/>
</dbReference>
<name>A0A444YLG4_ARAHY</name>
<dbReference type="InterPro" id="IPR045269">
    <property type="entry name" value="Atg1-like"/>
</dbReference>
<dbReference type="GO" id="GO:0005829">
    <property type="term" value="C:cytosol"/>
    <property type="evidence" value="ECO:0007669"/>
    <property type="project" value="TreeGrafter"/>
</dbReference>
<feature type="binding site" evidence="11">
    <location>
        <position position="44"/>
    </location>
    <ligand>
        <name>ATP</name>
        <dbReference type="ChEBI" id="CHEBI:30616"/>
    </ligand>
</feature>
<dbReference type="GO" id="GO:0016020">
    <property type="term" value="C:membrane"/>
    <property type="evidence" value="ECO:0007669"/>
    <property type="project" value="TreeGrafter"/>
</dbReference>
<dbReference type="InterPro" id="IPR000719">
    <property type="entry name" value="Prot_kinase_dom"/>
</dbReference>
<evidence type="ECO:0000256" key="3">
    <source>
        <dbReference type="ARBA" id="ARBA00022527"/>
    </source>
</evidence>
<dbReference type="Pfam" id="PF00069">
    <property type="entry name" value="Pkinase"/>
    <property type="match status" value="1"/>
</dbReference>
<dbReference type="GO" id="GO:0004674">
    <property type="term" value="F:protein serine/threonine kinase activity"/>
    <property type="evidence" value="ECO:0007669"/>
    <property type="project" value="UniProtKB-KW"/>
</dbReference>
<protein>
    <recommendedName>
        <fullName evidence="12">Protein kinase domain-containing protein</fullName>
    </recommendedName>
</protein>
<evidence type="ECO:0000256" key="2">
    <source>
        <dbReference type="ARBA" id="ARBA00022448"/>
    </source>
</evidence>
<evidence type="ECO:0000256" key="7">
    <source>
        <dbReference type="ARBA" id="ARBA00022840"/>
    </source>
</evidence>
<dbReference type="PANTHER" id="PTHR24348">
    <property type="entry name" value="SERINE/THREONINE-PROTEIN KINASE UNC-51-RELATED"/>
    <property type="match status" value="1"/>
</dbReference>
<evidence type="ECO:0000256" key="5">
    <source>
        <dbReference type="ARBA" id="ARBA00022741"/>
    </source>
</evidence>
<dbReference type="GO" id="GO:0005524">
    <property type="term" value="F:ATP binding"/>
    <property type="evidence" value="ECO:0007669"/>
    <property type="project" value="UniProtKB-UniRule"/>
</dbReference>
<organism evidence="13 14">
    <name type="scientific">Arachis hypogaea</name>
    <name type="common">Peanut</name>
    <dbReference type="NCBI Taxonomy" id="3818"/>
    <lineage>
        <taxon>Eukaryota</taxon>
        <taxon>Viridiplantae</taxon>
        <taxon>Streptophyta</taxon>
        <taxon>Embryophyta</taxon>
        <taxon>Tracheophyta</taxon>
        <taxon>Spermatophyta</taxon>
        <taxon>Magnoliopsida</taxon>
        <taxon>eudicotyledons</taxon>
        <taxon>Gunneridae</taxon>
        <taxon>Pentapetalae</taxon>
        <taxon>rosids</taxon>
        <taxon>fabids</taxon>
        <taxon>Fabales</taxon>
        <taxon>Fabaceae</taxon>
        <taxon>Papilionoideae</taxon>
        <taxon>50 kb inversion clade</taxon>
        <taxon>dalbergioids sensu lato</taxon>
        <taxon>Dalbergieae</taxon>
        <taxon>Pterocarpus clade</taxon>
        <taxon>Arachis</taxon>
    </lineage>
</organism>
<sequence length="681" mass="75276">MDFGGGGGTRVIGDYILGPKIGSGSFAVVWRSRHRKSGTVVAVKEIDKKQLSPKVSENLFKEITILSTIDHPNIIRLFEAIQTKDRIYLVLEYCSGGDLAAYIHRHGKVSEATARHFMIQLAAGLQVLQEKNLIHRDLKPQNLLLATSGATPLMKIGDFGFARSLTPQGLADTLCGSPLYMAPEIIQNKKYDAKADLWSVGAILFQLVTGKPPFDGNSQLQLFQNILTSSEPQFPQEALKELHSDCLDLCKGLLRRNPVERLTFKEFFNHNFLQEPRLIMHVEQSLLHPSERSVVQHLVTSTSDMSQLHSGHHVESLVDDPVVVNSVLNDTLALQRNTGKKTIGIQAVETPVFGCSHLSKEPQVSRLMESIEKDYVLVNHHFASLEAFSEYFEASVQDNSTCKVSICSSKRTNMETGVPMQTNDPSHCHAGQLEDPKSGEPVALVASRAFDVLSKMHGTSSLSSSNRLELLHLYVQILAELSCEKYNAKLYLESFAVELVVLAIWKKALDVCESWMNKGVLPASTLANEARTSYGDVGSSQNVEKKINFCDPLSVYMWAKEGFIAAVDSAQTLSRHIQNMDGEAEMPDAMEIIFQEALLVGKSGAVDEYMENRGRAAASYSKAMLLLSFIVGEATNLPLNPPFLLTAANEKRILQYIHNLQSHQKSSSESSPKATHILLSE</sequence>
<dbReference type="Pfam" id="PF24497">
    <property type="entry name" value="MIT_ATG1"/>
    <property type="match status" value="1"/>
</dbReference>
<keyword evidence="6" id="KW-0418">Kinase</keyword>